<proteinExistence type="predicted"/>
<dbReference type="FunFam" id="1.10.418.10:FF:000023">
    <property type="entry name" value="EH domain-binding protein 1 isoform X1"/>
    <property type="match status" value="1"/>
</dbReference>
<evidence type="ECO:0000256" key="1">
    <source>
        <dbReference type="ARBA" id="ARBA00004177"/>
    </source>
</evidence>
<dbReference type="Pfam" id="PF12130">
    <property type="entry name" value="bMERB_dom"/>
    <property type="match status" value="1"/>
</dbReference>
<feature type="region of interest" description="Disordered" evidence="5">
    <location>
        <begin position="1081"/>
        <end position="1105"/>
    </location>
</feature>
<dbReference type="InterPro" id="IPR036872">
    <property type="entry name" value="CH_dom_sf"/>
</dbReference>
<feature type="compositionally biased region" description="Basic and acidic residues" evidence="5">
    <location>
        <begin position="253"/>
        <end position="267"/>
    </location>
</feature>
<dbReference type="GO" id="GO:0005768">
    <property type="term" value="C:endosome"/>
    <property type="evidence" value="ECO:0007669"/>
    <property type="project" value="UniProtKB-SubCell"/>
</dbReference>
<feature type="compositionally biased region" description="Basic and acidic residues" evidence="5">
    <location>
        <begin position="767"/>
        <end position="776"/>
    </location>
</feature>
<feature type="region of interest" description="Disordered" evidence="5">
    <location>
        <begin position="326"/>
        <end position="396"/>
    </location>
</feature>
<feature type="compositionally biased region" description="Polar residues" evidence="5">
    <location>
        <begin position="365"/>
        <end position="375"/>
    </location>
</feature>
<keyword evidence="9" id="KW-1185">Reference proteome</keyword>
<dbReference type="SMART" id="SM01203">
    <property type="entry name" value="DUF3585"/>
    <property type="match status" value="1"/>
</dbReference>
<feature type="compositionally biased region" description="Polar residues" evidence="5">
    <location>
        <begin position="1412"/>
        <end position="1431"/>
    </location>
</feature>
<feature type="compositionally biased region" description="Polar residues" evidence="5">
    <location>
        <begin position="845"/>
        <end position="856"/>
    </location>
</feature>
<feature type="compositionally biased region" description="Basic and acidic residues" evidence="5">
    <location>
        <begin position="483"/>
        <end position="497"/>
    </location>
</feature>
<evidence type="ECO:0000256" key="3">
    <source>
        <dbReference type="ARBA" id="ARBA00022753"/>
    </source>
</evidence>
<feature type="region of interest" description="Disordered" evidence="5">
    <location>
        <begin position="1313"/>
        <end position="1371"/>
    </location>
</feature>
<evidence type="ECO:0000256" key="4">
    <source>
        <dbReference type="ARBA" id="ARBA00023054"/>
    </source>
</evidence>
<dbReference type="Proteomes" id="UP001152622">
    <property type="component" value="Chromosome 10"/>
</dbReference>
<feature type="compositionally biased region" description="Basic and acidic residues" evidence="5">
    <location>
        <begin position="507"/>
        <end position="518"/>
    </location>
</feature>
<feature type="region of interest" description="Disordered" evidence="5">
    <location>
        <begin position="127"/>
        <end position="292"/>
    </location>
</feature>
<dbReference type="OrthoDB" id="5972258at2759"/>
<feature type="compositionally biased region" description="Basic and acidic residues" evidence="5">
    <location>
        <begin position="732"/>
        <end position="752"/>
    </location>
</feature>
<dbReference type="PANTHER" id="PTHR23167:SF42">
    <property type="entry name" value="EH DOMAIN-BINDING PROTEIN 1-LIKE PROTEIN 1"/>
    <property type="match status" value="1"/>
</dbReference>
<feature type="compositionally biased region" description="Basic and acidic residues" evidence="5">
    <location>
        <begin position="1438"/>
        <end position="1447"/>
    </location>
</feature>
<keyword evidence="4" id="KW-0175">Coiled coil</keyword>
<feature type="region of interest" description="Disordered" evidence="5">
    <location>
        <begin position="1383"/>
        <end position="1448"/>
    </location>
</feature>
<comment type="subcellular location">
    <subcellularLocation>
        <location evidence="1">Endosome</location>
    </subcellularLocation>
</comment>
<sequence>MLEETGSDITADTAETPGISIPSEPPHTSLTAKRSLQPEILPLSESDAFSEKDLSNESQNASQTVFPLSEAESPLLVGNTMEKDSVMGVILGVAQSEEDAVEKDAQSEEDTLEKDGVMGVILGVAQSEEDTVDVSVSDSLRLMRPTAEGSQGENIPEEASPPPRAAQNGTDGEEVPAQRSLAAPVHLPEPSTVPPELSHTPEMEPFSRKQPSYRGKRPPWAEAHFACESEAAEIQQEGRGSERPPSTAGLPQADRRESVSLEERVKEEEPELVSGIEPVDEQGTVVSGQEEETMGFVTMIVGVLHRGFETVAAMLQPYGLEAVSGDVEKPKEMDSGAPGPSKDGPSPLWEPQYGSPEGPPALSQEPLNTEDSSSVGKKPQYQEDKENGAEPAVGEEVHTMSLVECLRLAALEESIRGKTSVSEHSEERQNIASLTSSRTPYRTPSRAAQKKDQLPSLLPDRTEGHENAEGQSSVKKTLPLIEGDVKKVAREERRETGRTTSPVATETQREKMMKEKKAGPKQGLGLDSMQEEEMEFEEGEEDMGTVWLSSLYMDGCLESPSATPFTTNAAEASGVARWPPSEGLQAEQKLGSRGPPPDVLQDVGSARLLSVPETKEVAPPRRGNKIELLPPVPLQEVGPESVRQASSATPANTDIVQLPPRRSKRKTFSAEDVAPQNAVPASRQCTTVASEPTPPQRGKNNPLPSEMGGGDEQQPPVLALSSGDGRPATPENPRDARENRDLKEAVSEEDVSKSSVVPWPLPSPPERSCREHKPLGGEEESQSLPKSLKVEAKIPIDSTGPIPDLETQVSSSHLDQAQPLESTLSSLSDTPDAELSSFEGKGEPSANQEEVPTPTDTELVLPRQHIQEDLPHLLTPQEKGTGLTSQSAALVPDTLTGLTSLHQDGDLGVCENGLDEATETVMFPPIHVNIGGSEEDLKETNDQLPLTSIPPSPEQIQGVVTPEANQEATPDLTANESLPSLDSAVGEEVLSVEWEGPREEQLLIGAETQEHCQETSDQRLPNPLSPAQDDNSLLRIREEGANQKDAKPEMDLRTAVVDEEVCFSIGKVEMPVYPAQALDKGPETQLEKEEPPTVSAQEEQVPPRRAKKKIFPPAELLEKYDLRPAHAATEGEAKKAETESTLEISSLLPSADVAPPTADLVTSTQSLLEWCQGVMQGYKGVKVTNFSTSWRNGLAFCAILHHFCPEKINYDTLDPYDIKFNNKKAFDGFAALGISRLMEPSDMVLLPVPDRLIVMTYLCQIRTHFTGQELSVLQIEHNSSQSSYAVGEPREGADPHAAARYCAERLQAGAITLETNGKETERDAKPNGDLVPPPRTKRLQRAEESGGGAQTPVPPPRLHTSASKSSFSHVRDADLVKRRRWRMKSESMEEPDTPEQHSTAEAAERQVDNEGKGSSTENSESVVRSSVTAPQEQPAPGEESRTEDSLRLQDTSQYVLSEIKALESEQKHIDGRAAIVERKLRYLMETASDRDEEERLIQEWFILVNKKNALIRRQDHLELLQEEQDLERRFELLTRELRAMMAIEEWQKTQAQQHREQLLLQELVSLVNQRDELVRDMDAKERGALEEDERLERGLELRRRKYSHKEKCVLQNLVLRD</sequence>
<feature type="compositionally biased region" description="Basic and acidic residues" evidence="5">
    <location>
        <begin position="1402"/>
        <end position="1411"/>
    </location>
</feature>
<dbReference type="PROSITE" id="PS50021">
    <property type="entry name" value="CH"/>
    <property type="match status" value="1"/>
</dbReference>
<evidence type="ECO:0000256" key="2">
    <source>
        <dbReference type="ARBA" id="ARBA00022553"/>
    </source>
</evidence>
<accession>A0A9Q1EZU5</accession>
<protein>
    <recommendedName>
        <fullName evidence="10">EH domain-binding protein 1-like protein 1</fullName>
    </recommendedName>
</protein>
<feature type="compositionally biased region" description="Polar residues" evidence="5">
    <location>
        <begin position="560"/>
        <end position="570"/>
    </location>
</feature>
<dbReference type="EMBL" id="JAINUF010000010">
    <property type="protein sequence ID" value="KAJ8348282.1"/>
    <property type="molecule type" value="Genomic_DNA"/>
</dbReference>
<organism evidence="8 9">
    <name type="scientific">Synaphobranchus kaupii</name>
    <name type="common">Kaup's arrowtooth eel</name>
    <dbReference type="NCBI Taxonomy" id="118154"/>
    <lineage>
        <taxon>Eukaryota</taxon>
        <taxon>Metazoa</taxon>
        <taxon>Chordata</taxon>
        <taxon>Craniata</taxon>
        <taxon>Vertebrata</taxon>
        <taxon>Euteleostomi</taxon>
        <taxon>Actinopterygii</taxon>
        <taxon>Neopterygii</taxon>
        <taxon>Teleostei</taxon>
        <taxon>Anguilliformes</taxon>
        <taxon>Synaphobranchidae</taxon>
        <taxon>Synaphobranchus</taxon>
    </lineage>
</organism>
<feature type="compositionally biased region" description="Polar residues" evidence="5">
    <location>
        <begin position="807"/>
        <end position="829"/>
    </location>
</feature>
<feature type="compositionally biased region" description="Basic and acidic residues" evidence="5">
    <location>
        <begin position="1316"/>
        <end position="1326"/>
    </location>
</feature>
<keyword evidence="2" id="KW-0597">Phosphoprotein</keyword>
<evidence type="ECO:0008006" key="10">
    <source>
        <dbReference type="Google" id="ProtNLM"/>
    </source>
</evidence>
<evidence type="ECO:0000259" key="6">
    <source>
        <dbReference type="PROSITE" id="PS50021"/>
    </source>
</evidence>
<dbReference type="InterPro" id="IPR001715">
    <property type="entry name" value="CH_dom"/>
</dbReference>
<dbReference type="PROSITE" id="PS51848">
    <property type="entry name" value="BMERB"/>
    <property type="match status" value="1"/>
</dbReference>
<comment type="caution">
    <text evidence="8">The sequence shown here is derived from an EMBL/GenBank/DDBJ whole genome shotgun (WGS) entry which is preliminary data.</text>
</comment>
<dbReference type="SUPFAM" id="SSF47576">
    <property type="entry name" value="Calponin-homology domain, CH-domain"/>
    <property type="match status" value="1"/>
</dbReference>
<dbReference type="CDD" id="cd21255">
    <property type="entry name" value="CH_EHBP1L1"/>
    <property type="match status" value="1"/>
</dbReference>
<dbReference type="InterPro" id="IPR022735">
    <property type="entry name" value="bMERB_dom"/>
</dbReference>
<gene>
    <name evidence="8" type="ORF">SKAU_G00268710</name>
</gene>
<dbReference type="PANTHER" id="PTHR23167">
    <property type="entry name" value="CALPONIN HOMOLOGY DOMAIN-CONTAINING PROTEIN DDB_G0272472-RELATED"/>
    <property type="match status" value="1"/>
</dbReference>
<dbReference type="SMART" id="SM00033">
    <property type="entry name" value="CH"/>
    <property type="match status" value="1"/>
</dbReference>
<evidence type="ECO:0000259" key="7">
    <source>
        <dbReference type="PROSITE" id="PS51848"/>
    </source>
</evidence>
<feature type="region of interest" description="Disordered" evidence="5">
    <location>
        <begin position="558"/>
        <end position="888"/>
    </location>
</feature>
<evidence type="ECO:0000313" key="8">
    <source>
        <dbReference type="EMBL" id="KAJ8348282.1"/>
    </source>
</evidence>
<feature type="compositionally biased region" description="Basic and acidic residues" evidence="5">
    <location>
        <begin position="1081"/>
        <end position="1091"/>
    </location>
</feature>
<feature type="region of interest" description="Disordered" evidence="5">
    <location>
        <begin position="1"/>
        <end position="70"/>
    </location>
</feature>
<feature type="compositionally biased region" description="Acidic residues" evidence="5">
    <location>
        <begin position="529"/>
        <end position="542"/>
    </location>
</feature>
<feature type="domain" description="BMERB" evidence="7">
    <location>
        <begin position="1442"/>
        <end position="1593"/>
    </location>
</feature>
<feature type="compositionally biased region" description="Polar residues" evidence="5">
    <location>
        <begin position="430"/>
        <end position="442"/>
    </location>
</feature>
<dbReference type="Gene3D" id="1.10.418.10">
    <property type="entry name" value="Calponin-like domain"/>
    <property type="match status" value="1"/>
</dbReference>
<feature type="domain" description="Calponin-homology (CH)" evidence="6">
    <location>
        <begin position="1161"/>
        <end position="1266"/>
    </location>
</feature>
<evidence type="ECO:0000313" key="9">
    <source>
        <dbReference type="Proteomes" id="UP001152622"/>
    </source>
</evidence>
<name>A0A9Q1EZU5_SYNKA</name>
<reference evidence="8" key="1">
    <citation type="journal article" date="2023" name="Science">
        <title>Genome structures resolve the early diversification of teleost fishes.</title>
        <authorList>
            <person name="Parey E."/>
            <person name="Louis A."/>
            <person name="Montfort J."/>
            <person name="Bouchez O."/>
            <person name="Roques C."/>
            <person name="Iampietro C."/>
            <person name="Lluch J."/>
            <person name="Castinel A."/>
            <person name="Donnadieu C."/>
            <person name="Desvignes T."/>
            <person name="Floi Bucao C."/>
            <person name="Jouanno E."/>
            <person name="Wen M."/>
            <person name="Mejri S."/>
            <person name="Dirks R."/>
            <person name="Jansen H."/>
            <person name="Henkel C."/>
            <person name="Chen W.J."/>
            <person name="Zahm M."/>
            <person name="Cabau C."/>
            <person name="Klopp C."/>
            <person name="Thompson A.W."/>
            <person name="Robinson-Rechavi M."/>
            <person name="Braasch I."/>
            <person name="Lecointre G."/>
            <person name="Bobe J."/>
            <person name="Postlethwait J.H."/>
            <person name="Berthelot C."/>
            <person name="Roest Crollius H."/>
            <person name="Guiguen Y."/>
        </authorList>
    </citation>
    <scope>NUCLEOTIDE SEQUENCE</scope>
    <source>
        <strain evidence="8">WJC10195</strain>
    </source>
</reference>
<feature type="compositionally biased region" description="Basic and acidic residues" evidence="5">
    <location>
        <begin position="416"/>
        <end position="429"/>
    </location>
</feature>
<keyword evidence="3" id="KW-0967">Endosome</keyword>
<dbReference type="InterPro" id="IPR050540">
    <property type="entry name" value="F-actin_Monoox_Mical"/>
</dbReference>
<dbReference type="Pfam" id="PF00307">
    <property type="entry name" value="CH"/>
    <property type="match status" value="1"/>
</dbReference>
<feature type="compositionally biased region" description="Polar residues" evidence="5">
    <location>
        <begin position="643"/>
        <end position="655"/>
    </location>
</feature>
<feature type="compositionally biased region" description="Polar residues" evidence="5">
    <location>
        <begin position="56"/>
        <end position="66"/>
    </location>
</feature>
<feature type="region of interest" description="Disordered" evidence="5">
    <location>
        <begin position="416"/>
        <end position="542"/>
    </location>
</feature>
<evidence type="ECO:0000256" key="5">
    <source>
        <dbReference type="SAM" id="MobiDB-lite"/>
    </source>
</evidence>